<name>A0A845KYJ7_9FIRM</name>
<dbReference type="RefSeq" id="WP_161255497.1">
    <property type="nucleotide sequence ID" value="NZ_WXEY01000003.1"/>
</dbReference>
<dbReference type="Pfam" id="PF00300">
    <property type="entry name" value="His_Phos_1"/>
    <property type="match status" value="1"/>
</dbReference>
<dbReference type="GO" id="GO:0005737">
    <property type="term" value="C:cytoplasm"/>
    <property type="evidence" value="ECO:0007669"/>
    <property type="project" value="TreeGrafter"/>
</dbReference>
<protein>
    <recommendedName>
        <fullName evidence="3">Histidine phosphatase family protein</fullName>
    </recommendedName>
</protein>
<dbReference type="SUPFAM" id="SSF53254">
    <property type="entry name" value="Phosphoglycerate mutase-like"/>
    <property type="match status" value="1"/>
</dbReference>
<dbReference type="InterPro" id="IPR050275">
    <property type="entry name" value="PGM_Phosphatase"/>
</dbReference>
<dbReference type="PANTHER" id="PTHR48100:SF1">
    <property type="entry name" value="HISTIDINE PHOSPHATASE FAMILY PROTEIN-RELATED"/>
    <property type="match status" value="1"/>
</dbReference>
<dbReference type="GO" id="GO:0016791">
    <property type="term" value="F:phosphatase activity"/>
    <property type="evidence" value="ECO:0007669"/>
    <property type="project" value="TreeGrafter"/>
</dbReference>
<dbReference type="CDD" id="cd07067">
    <property type="entry name" value="HP_PGM_like"/>
    <property type="match status" value="1"/>
</dbReference>
<gene>
    <name evidence="1" type="ORF">GTO91_04540</name>
</gene>
<proteinExistence type="predicted"/>
<evidence type="ECO:0000313" key="2">
    <source>
        <dbReference type="Proteomes" id="UP000463470"/>
    </source>
</evidence>
<dbReference type="EMBL" id="WXEY01000003">
    <property type="protein sequence ID" value="MZP28977.1"/>
    <property type="molecule type" value="Genomic_DNA"/>
</dbReference>
<evidence type="ECO:0000313" key="1">
    <source>
        <dbReference type="EMBL" id="MZP28977.1"/>
    </source>
</evidence>
<dbReference type="InterPro" id="IPR013078">
    <property type="entry name" value="His_Pase_superF_clade-1"/>
</dbReference>
<reference evidence="1 2" key="1">
    <citation type="submission" date="2020-01" db="EMBL/GenBank/DDBJ databases">
        <title>Whole-genome sequence of Heliobacterium undosum DSM 13378.</title>
        <authorList>
            <person name="Kyndt J.A."/>
            <person name="Meyer T.E."/>
        </authorList>
    </citation>
    <scope>NUCLEOTIDE SEQUENCE [LARGE SCALE GENOMIC DNA]</scope>
    <source>
        <strain evidence="1 2">DSM 13378</strain>
    </source>
</reference>
<organism evidence="1 2">
    <name type="scientific">Heliomicrobium undosum</name>
    <dbReference type="NCBI Taxonomy" id="121734"/>
    <lineage>
        <taxon>Bacteria</taxon>
        <taxon>Bacillati</taxon>
        <taxon>Bacillota</taxon>
        <taxon>Clostridia</taxon>
        <taxon>Eubacteriales</taxon>
        <taxon>Heliobacteriaceae</taxon>
        <taxon>Heliomicrobium</taxon>
    </lineage>
</organism>
<dbReference type="PANTHER" id="PTHR48100">
    <property type="entry name" value="BROAD-SPECIFICITY PHOSPHATASE YOR283W-RELATED"/>
    <property type="match status" value="1"/>
</dbReference>
<comment type="caution">
    <text evidence="1">The sequence shown here is derived from an EMBL/GenBank/DDBJ whole genome shotgun (WGS) entry which is preliminary data.</text>
</comment>
<accession>A0A845KYJ7</accession>
<dbReference type="Gene3D" id="3.40.50.1240">
    <property type="entry name" value="Phosphoglycerate mutase-like"/>
    <property type="match status" value="1"/>
</dbReference>
<dbReference type="OrthoDB" id="7925971at2"/>
<keyword evidence="2" id="KW-1185">Reference proteome</keyword>
<sequence length="253" mass="28041">MQIIFVRHGQTDENIIPLGARFTIDTFNAMMAGSPSTVRLNATGIHQVEAVARRLKPVPVLVASHFQRAQETAAILAKSWGAEVVTLESLGEIVLAKFPGRGARREIPFWLLIAMTVWRHAWPFTEGEETLYQAFRRARTAWAQLLELASERGPIVVISHQGFLRILLWYLRFQRGCRVRKKDLSNGGVSIVEVEETARGAGSDRAFEPAGAGTMQGRRFMLPQEEEPADEAAAAVENVATVEAIAVLGRDLR</sequence>
<evidence type="ECO:0008006" key="3">
    <source>
        <dbReference type="Google" id="ProtNLM"/>
    </source>
</evidence>
<dbReference type="Proteomes" id="UP000463470">
    <property type="component" value="Unassembled WGS sequence"/>
</dbReference>
<dbReference type="InterPro" id="IPR029033">
    <property type="entry name" value="His_PPase_superfam"/>
</dbReference>
<dbReference type="SMART" id="SM00855">
    <property type="entry name" value="PGAM"/>
    <property type="match status" value="1"/>
</dbReference>
<dbReference type="AlphaFoldDB" id="A0A845KYJ7"/>